<dbReference type="CDD" id="cd02440">
    <property type="entry name" value="AdoMet_MTases"/>
    <property type="match status" value="1"/>
</dbReference>
<sequence length="260" mass="28023">MNVHDHNRDAWNAESDSGTSEWCQPVDAATIAAARAGDWSVILTPNKSVPRAWFGSISGARVLCLASAGGQQAPILAAAGAEVTSVDLSPAQLAKDAEVAAREQLSLTTIEADMTDFAGAVDSGYDLIFHATSNVFASRLAPVWRDCAAVLKPGGRLLSGFMNPDFFLFDHDEVDAGGPLTVRHKLPFQAARDLPADLREARIKNREALEYSHSMQDQIGGQIDAGFVIEGFYEDRWSPEATRLDPFMPTSFATLARKAC</sequence>
<dbReference type="Gene3D" id="3.40.50.150">
    <property type="entry name" value="Vaccinia Virus protein VP39"/>
    <property type="match status" value="1"/>
</dbReference>
<dbReference type="STRING" id="394221.Mmar10_2167"/>
<dbReference type="GO" id="GO:0032259">
    <property type="term" value="P:methylation"/>
    <property type="evidence" value="ECO:0007669"/>
    <property type="project" value="UniProtKB-KW"/>
</dbReference>
<evidence type="ECO:0000256" key="1">
    <source>
        <dbReference type="SAM" id="MobiDB-lite"/>
    </source>
</evidence>
<keyword evidence="4" id="KW-1185">Reference proteome</keyword>
<reference evidence="3 4" key="1">
    <citation type="submission" date="2006-08" db="EMBL/GenBank/DDBJ databases">
        <title>Complete sequence of Maricaulis maris MCS10.</title>
        <authorList>
            <consortium name="US DOE Joint Genome Institute"/>
            <person name="Copeland A."/>
            <person name="Lucas S."/>
            <person name="Lapidus A."/>
            <person name="Barry K."/>
            <person name="Detter J.C."/>
            <person name="Glavina del Rio T."/>
            <person name="Hammon N."/>
            <person name="Israni S."/>
            <person name="Dalin E."/>
            <person name="Tice H."/>
            <person name="Pitluck S."/>
            <person name="Saunders E."/>
            <person name="Brettin T."/>
            <person name="Bruce D."/>
            <person name="Han C."/>
            <person name="Tapia R."/>
            <person name="Gilna P."/>
            <person name="Schmutz J."/>
            <person name="Larimer F."/>
            <person name="Land M."/>
            <person name="Hauser L."/>
            <person name="Kyrpides N."/>
            <person name="Mikhailova N."/>
            <person name="Viollier P."/>
            <person name="Stephens C."/>
            <person name="Richardson P."/>
        </authorList>
    </citation>
    <scope>NUCLEOTIDE SEQUENCE [LARGE SCALE GENOMIC DNA]</scope>
    <source>
        <strain evidence="3 4">MCS10</strain>
    </source>
</reference>
<evidence type="ECO:0000313" key="3">
    <source>
        <dbReference type="EMBL" id="ABI66459.1"/>
    </source>
</evidence>
<protein>
    <submittedName>
        <fullName evidence="3">Methyltransferase type 11</fullName>
    </submittedName>
</protein>
<keyword evidence="3" id="KW-0489">Methyltransferase</keyword>
<dbReference type="AlphaFoldDB" id="Q0AMM8"/>
<dbReference type="HOGENOM" id="CLU_088936_0_0_5"/>
<accession>Q0AMM8</accession>
<feature type="region of interest" description="Disordered" evidence="1">
    <location>
        <begin position="1"/>
        <end position="20"/>
    </location>
</feature>
<dbReference type="Proteomes" id="UP000001964">
    <property type="component" value="Chromosome"/>
</dbReference>
<dbReference type="OrthoDB" id="9765084at2"/>
<feature type="domain" description="Methyltransferase type 11" evidence="2">
    <location>
        <begin position="64"/>
        <end position="158"/>
    </location>
</feature>
<proteinExistence type="predicted"/>
<dbReference type="SUPFAM" id="SSF53335">
    <property type="entry name" value="S-adenosyl-L-methionine-dependent methyltransferases"/>
    <property type="match status" value="1"/>
</dbReference>
<dbReference type="EMBL" id="CP000449">
    <property type="protein sequence ID" value="ABI66459.1"/>
    <property type="molecule type" value="Genomic_DNA"/>
</dbReference>
<gene>
    <name evidence="3" type="ordered locus">Mmar10_2167</name>
</gene>
<evidence type="ECO:0000259" key="2">
    <source>
        <dbReference type="Pfam" id="PF08241"/>
    </source>
</evidence>
<name>Q0AMM8_MARMM</name>
<evidence type="ECO:0000313" key="4">
    <source>
        <dbReference type="Proteomes" id="UP000001964"/>
    </source>
</evidence>
<dbReference type="GO" id="GO:0008757">
    <property type="term" value="F:S-adenosylmethionine-dependent methyltransferase activity"/>
    <property type="evidence" value="ECO:0007669"/>
    <property type="project" value="InterPro"/>
</dbReference>
<dbReference type="RefSeq" id="WP_011644104.1">
    <property type="nucleotide sequence ID" value="NC_008347.1"/>
</dbReference>
<organism evidence="3 4">
    <name type="scientific">Maricaulis maris (strain MCS10)</name>
    <name type="common">Caulobacter maris</name>
    <dbReference type="NCBI Taxonomy" id="394221"/>
    <lineage>
        <taxon>Bacteria</taxon>
        <taxon>Pseudomonadati</taxon>
        <taxon>Pseudomonadota</taxon>
        <taxon>Alphaproteobacteria</taxon>
        <taxon>Maricaulales</taxon>
        <taxon>Maricaulaceae</taxon>
        <taxon>Maricaulis</taxon>
    </lineage>
</organism>
<dbReference type="InterPro" id="IPR013216">
    <property type="entry name" value="Methyltransf_11"/>
</dbReference>
<keyword evidence="3" id="KW-0808">Transferase</keyword>
<dbReference type="eggNOG" id="COG2227">
    <property type="taxonomic scope" value="Bacteria"/>
</dbReference>
<dbReference type="InterPro" id="IPR029063">
    <property type="entry name" value="SAM-dependent_MTases_sf"/>
</dbReference>
<feature type="compositionally biased region" description="Basic and acidic residues" evidence="1">
    <location>
        <begin position="1"/>
        <end position="11"/>
    </location>
</feature>
<dbReference type="KEGG" id="mmr:Mmar10_2167"/>
<dbReference type="Pfam" id="PF08241">
    <property type="entry name" value="Methyltransf_11"/>
    <property type="match status" value="1"/>
</dbReference>